<accession>A4BEI5</accession>
<organism evidence="10 11">
    <name type="scientific">Reinekea blandensis MED297</name>
    <dbReference type="NCBI Taxonomy" id="314283"/>
    <lineage>
        <taxon>Bacteria</taxon>
        <taxon>Pseudomonadati</taxon>
        <taxon>Pseudomonadota</taxon>
        <taxon>Gammaproteobacteria</taxon>
        <taxon>Oceanospirillales</taxon>
        <taxon>Saccharospirillaceae</taxon>
        <taxon>Reinekea</taxon>
    </lineage>
</organism>
<dbReference type="Gene3D" id="3.30.1330.60">
    <property type="entry name" value="OmpA-like domain"/>
    <property type="match status" value="1"/>
</dbReference>
<dbReference type="PANTHER" id="PTHR30329:SF20">
    <property type="entry name" value="EXPORTED PROTEIN"/>
    <property type="match status" value="1"/>
</dbReference>
<feature type="transmembrane region" description="Helical" evidence="8">
    <location>
        <begin position="20"/>
        <end position="40"/>
    </location>
</feature>
<evidence type="ECO:0000256" key="1">
    <source>
        <dbReference type="ARBA" id="ARBA00004162"/>
    </source>
</evidence>
<dbReference type="AlphaFoldDB" id="A4BEI5"/>
<dbReference type="InterPro" id="IPR025713">
    <property type="entry name" value="MotB-like_N_dom"/>
</dbReference>
<keyword evidence="4 8" id="KW-0812">Transmembrane</keyword>
<keyword evidence="5 8" id="KW-1133">Transmembrane helix</keyword>
<evidence type="ECO:0000259" key="9">
    <source>
        <dbReference type="PROSITE" id="PS51123"/>
    </source>
</evidence>
<evidence type="ECO:0000256" key="2">
    <source>
        <dbReference type="ARBA" id="ARBA00008914"/>
    </source>
</evidence>
<reference evidence="10 11" key="1">
    <citation type="submission" date="2006-02" db="EMBL/GenBank/DDBJ databases">
        <authorList>
            <person name="Pinhassi J."/>
            <person name="Pedros-Alio C."/>
            <person name="Ferriera S."/>
            <person name="Johnson J."/>
            <person name="Kravitz S."/>
            <person name="Halpern A."/>
            <person name="Remington K."/>
            <person name="Beeson K."/>
            <person name="Tran B."/>
            <person name="Rogers Y.-H."/>
            <person name="Friedman R."/>
            <person name="Venter J.C."/>
        </authorList>
    </citation>
    <scope>NUCLEOTIDE SEQUENCE [LARGE SCALE GENOMIC DNA]</scope>
    <source>
        <strain evidence="10 11">MED297</strain>
    </source>
</reference>
<dbReference type="HOGENOM" id="CLU_016890_0_0_6"/>
<dbReference type="InterPro" id="IPR036737">
    <property type="entry name" value="OmpA-like_sf"/>
</dbReference>
<sequence>MNQSRRQKFAGNVDREHRWILSYADFLTLLFAFFAFLFSISSLQNDKFQEVSATLLQIFDVRPSSVDPIELNATPTGPDVFNPFFRPEPLPGTNIDNANSEVYAQESSLLDIQAQLSDAYAQMIQDRLFSVSGNESWIEIQLANSITFSDNSADINDQAEAVLYELAKLLQGNALPVRVEGYSGASEVRGWELSSSRAVAVVEYLQRAGVAGERLSSAAFSSYQPSGEGDLTPGRIQIVVAGFSGMNPEARSN</sequence>
<evidence type="ECO:0000313" key="11">
    <source>
        <dbReference type="Proteomes" id="UP000005953"/>
    </source>
</evidence>
<evidence type="ECO:0000256" key="8">
    <source>
        <dbReference type="SAM" id="Phobius"/>
    </source>
</evidence>
<protein>
    <submittedName>
        <fullName evidence="10">Flagellar motor protein</fullName>
    </submittedName>
</protein>
<evidence type="ECO:0000256" key="3">
    <source>
        <dbReference type="ARBA" id="ARBA00022475"/>
    </source>
</evidence>
<dbReference type="PANTHER" id="PTHR30329">
    <property type="entry name" value="STATOR ELEMENT OF FLAGELLAR MOTOR COMPLEX"/>
    <property type="match status" value="1"/>
</dbReference>
<evidence type="ECO:0000256" key="7">
    <source>
        <dbReference type="PROSITE-ProRule" id="PRU00473"/>
    </source>
</evidence>
<dbReference type="OrthoDB" id="9815217at2"/>
<dbReference type="EMBL" id="AAOE01000010">
    <property type="protein sequence ID" value="EAR09412.1"/>
    <property type="molecule type" value="Genomic_DNA"/>
</dbReference>
<dbReference type="Proteomes" id="UP000005953">
    <property type="component" value="Unassembled WGS sequence"/>
</dbReference>
<evidence type="ECO:0000256" key="4">
    <source>
        <dbReference type="ARBA" id="ARBA00022692"/>
    </source>
</evidence>
<evidence type="ECO:0000313" key="10">
    <source>
        <dbReference type="EMBL" id="EAR09412.1"/>
    </source>
</evidence>
<dbReference type="SUPFAM" id="SSF103088">
    <property type="entry name" value="OmpA-like"/>
    <property type="match status" value="1"/>
</dbReference>
<proteinExistence type="inferred from homology"/>
<keyword evidence="10" id="KW-0969">Cilium</keyword>
<dbReference type="STRING" id="314283.MED297_02292"/>
<comment type="similarity">
    <text evidence="2">Belongs to the MotB family.</text>
</comment>
<dbReference type="PROSITE" id="PS51123">
    <property type="entry name" value="OMPA_2"/>
    <property type="match status" value="1"/>
</dbReference>
<comment type="caution">
    <text evidence="10">The sequence shown here is derived from an EMBL/GenBank/DDBJ whole genome shotgun (WGS) entry which is preliminary data.</text>
</comment>
<name>A4BEI5_9GAMM</name>
<keyword evidence="10" id="KW-0282">Flagellum</keyword>
<comment type="subcellular location">
    <subcellularLocation>
        <location evidence="1">Cell membrane</location>
        <topology evidence="1">Single-pass membrane protein</topology>
    </subcellularLocation>
</comment>
<evidence type="ECO:0000256" key="5">
    <source>
        <dbReference type="ARBA" id="ARBA00022989"/>
    </source>
</evidence>
<evidence type="ECO:0000256" key="6">
    <source>
        <dbReference type="ARBA" id="ARBA00023136"/>
    </source>
</evidence>
<dbReference type="Pfam" id="PF00691">
    <property type="entry name" value="OmpA"/>
    <property type="match status" value="1"/>
</dbReference>
<keyword evidence="6 7" id="KW-0472">Membrane</keyword>
<dbReference type="InterPro" id="IPR050330">
    <property type="entry name" value="Bact_OuterMem_StrucFunc"/>
</dbReference>
<dbReference type="RefSeq" id="WP_008047030.1">
    <property type="nucleotide sequence ID" value="NZ_CH724153.1"/>
</dbReference>
<keyword evidence="11" id="KW-1185">Reference proteome</keyword>
<gene>
    <name evidence="10" type="ORF">MED297_02292</name>
</gene>
<dbReference type="GO" id="GO:0005886">
    <property type="term" value="C:plasma membrane"/>
    <property type="evidence" value="ECO:0007669"/>
    <property type="project" value="UniProtKB-SubCell"/>
</dbReference>
<dbReference type="Pfam" id="PF13677">
    <property type="entry name" value="MotB_plug"/>
    <property type="match status" value="1"/>
</dbReference>
<keyword evidence="10" id="KW-0966">Cell projection</keyword>
<keyword evidence="3" id="KW-1003">Cell membrane</keyword>
<dbReference type="InterPro" id="IPR006665">
    <property type="entry name" value="OmpA-like"/>
</dbReference>
<dbReference type="CDD" id="cd07185">
    <property type="entry name" value="OmpA_C-like"/>
    <property type="match status" value="1"/>
</dbReference>
<feature type="domain" description="OmpA-like" evidence="9">
    <location>
        <begin position="135"/>
        <end position="253"/>
    </location>
</feature>